<feature type="transmembrane region" description="Helical" evidence="1">
    <location>
        <begin position="12"/>
        <end position="33"/>
    </location>
</feature>
<evidence type="ECO:0008006" key="4">
    <source>
        <dbReference type="Google" id="ProtNLM"/>
    </source>
</evidence>
<dbReference type="EMBL" id="JARLKZ010000008">
    <property type="protein sequence ID" value="MEC0240960.1"/>
    <property type="molecule type" value="Genomic_DNA"/>
</dbReference>
<proteinExistence type="predicted"/>
<gene>
    <name evidence="2" type="ORF">P4H66_13995</name>
</gene>
<organism evidence="2 3">
    <name type="scientific">Paenibacillus dokdonensis</name>
    <dbReference type="NCBI Taxonomy" id="2567944"/>
    <lineage>
        <taxon>Bacteria</taxon>
        <taxon>Bacillati</taxon>
        <taxon>Bacillota</taxon>
        <taxon>Bacilli</taxon>
        <taxon>Bacillales</taxon>
        <taxon>Paenibacillaceae</taxon>
        <taxon>Paenibacillus</taxon>
    </lineage>
</organism>
<dbReference type="RefSeq" id="WP_326088696.1">
    <property type="nucleotide sequence ID" value="NZ_JARLKZ010000008.1"/>
</dbReference>
<accession>A0ABU6GML7</accession>
<keyword evidence="3" id="KW-1185">Reference proteome</keyword>
<evidence type="ECO:0000313" key="3">
    <source>
        <dbReference type="Proteomes" id="UP001344632"/>
    </source>
</evidence>
<keyword evidence="1" id="KW-0472">Membrane</keyword>
<comment type="caution">
    <text evidence="2">The sequence shown here is derived from an EMBL/GenBank/DDBJ whole genome shotgun (WGS) entry which is preliminary data.</text>
</comment>
<keyword evidence="1" id="KW-0812">Transmembrane</keyword>
<protein>
    <recommendedName>
        <fullName evidence="4">DUF304 domain-containing protein</fullName>
    </recommendedName>
</protein>
<sequence length="140" mass="15885">MGLHPYKNLTQWFASALFGVVFCSLQLVLQIQMHEAPGIAGLFFVLGLIFITISIFIGTDLFSKRQISFEGKVINKEGRVVNVLTTEEKLKQVKITVPEVYGQLEVNQMVEFKLTQIMKMPVSIRIVENEPEDQDETVHS</sequence>
<name>A0ABU6GML7_9BACL</name>
<evidence type="ECO:0000313" key="2">
    <source>
        <dbReference type="EMBL" id="MEC0240960.1"/>
    </source>
</evidence>
<reference evidence="2 3" key="1">
    <citation type="submission" date="2023-03" db="EMBL/GenBank/DDBJ databases">
        <title>Bacillus Genome Sequencing.</title>
        <authorList>
            <person name="Dunlap C."/>
        </authorList>
    </citation>
    <scope>NUCLEOTIDE SEQUENCE [LARGE SCALE GENOMIC DNA]</scope>
    <source>
        <strain evidence="2 3">BD-525</strain>
    </source>
</reference>
<feature type="transmembrane region" description="Helical" evidence="1">
    <location>
        <begin position="39"/>
        <end position="62"/>
    </location>
</feature>
<evidence type="ECO:0000256" key="1">
    <source>
        <dbReference type="SAM" id="Phobius"/>
    </source>
</evidence>
<keyword evidence="1" id="KW-1133">Transmembrane helix</keyword>
<dbReference type="Proteomes" id="UP001344632">
    <property type="component" value="Unassembled WGS sequence"/>
</dbReference>